<dbReference type="Pfam" id="PF04218">
    <property type="entry name" value="CENP-B_N"/>
    <property type="match status" value="1"/>
</dbReference>
<dbReference type="InterPro" id="IPR009057">
    <property type="entry name" value="Homeodomain-like_sf"/>
</dbReference>
<dbReference type="PANTHER" id="PTHR19303">
    <property type="entry name" value="TRANSPOSON"/>
    <property type="match status" value="1"/>
</dbReference>
<feature type="domain" description="HTH CENPB-type" evidence="5">
    <location>
        <begin position="66"/>
        <end position="137"/>
    </location>
</feature>
<dbReference type="Gene3D" id="3.30.420.10">
    <property type="entry name" value="Ribonuclease H-like superfamily/Ribonuclease H"/>
    <property type="match status" value="1"/>
</dbReference>
<evidence type="ECO:0000256" key="3">
    <source>
        <dbReference type="ARBA" id="ARBA00023242"/>
    </source>
</evidence>
<organism evidence="6 7">
    <name type="scientific">Aphis glycines</name>
    <name type="common">Soybean aphid</name>
    <dbReference type="NCBI Taxonomy" id="307491"/>
    <lineage>
        <taxon>Eukaryota</taxon>
        <taxon>Metazoa</taxon>
        <taxon>Ecdysozoa</taxon>
        <taxon>Arthropoda</taxon>
        <taxon>Hexapoda</taxon>
        <taxon>Insecta</taxon>
        <taxon>Pterygota</taxon>
        <taxon>Neoptera</taxon>
        <taxon>Paraneoptera</taxon>
        <taxon>Hemiptera</taxon>
        <taxon>Sternorrhyncha</taxon>
        <taxon>Aphidomorpha</taxon>
        <taxon>Aphidoidea</taxon>
        <taxon>Aphididae</taxon>
        <taxon>Aphidini</taxon>
        <taxon>Aphis</taxon>
        <taxon>Aphis</taxon>
    </lineage>
</organism>
<dbReference type="GO" id="GO:0003677">
    <property type="term" value="F:DNA binding"/>
    <property type="evidence" value="ECO:0007669"/>
    <property type="project" value="UniProtKB-KW"/>
</dbReference>
<dbReference type="PANTHER" id="PTHR19303:SF73">
    <property type="entry name" value="PROTEIN PDC2"/>
    <property type="match status" value="1"/>
</dbReference>
<feature type="compositionally biased region" description="Acidic residues" evidence="4">
    <location>
        <begin position="429"/>
        <end position="441"/>
    </location>
</feature>
<dbReference type="EMBL" id="VYZN01000949">
    <property type="protein sequence ID" value="KAE9522579.1"/>
    <property type="molecule type" value="Genomic_DNA"/>
</dbReference>
<dbReference type="SMART" id="SM00674">
    <property type="entry name" value="CENPB"/>
    <property type="match status" value="1"/>
</dbReference>
<protein>
    <recommendedName>
        <fullName evidence="5">HTH CENPB-type domain-containing protein</fullName>
    </recommendedName>
</protein>
<dbReference type="SUPFAM" id="SSF46689">
    <property type="entry name" value="Homeodomain-like"/>
    <property type="match status" value="2"/>
</dbReference>
<dbReference type="InterPro" id="IPR004875">
    <property type="entry name" value="DDE_SF_endonuclease_dom"/>
</dbReference>
<name>A0A6G0SW78_APHGL</name>
<accession>A0A6G0SW78</accession>
<reference evidence="6 7" key="1">
    <citation type="submission" date="2019-08" db="EMBL/GenBank/DDBJ databases">
        <title>The genome of the soybean aphid Biotype 1, its phylome, world population structure and adaptation to the North American continent.</title>
        <authorList>
            <person name="Giordano R."/>
            <person name="Donthu R.K."/>
            <person name="Hernandez A.G."/>
            <person name="Wright C.L."/>
            <person name="Zimin A.V."/>
        </authorList>
    </citation>
    <scope>NUCLEOTIDE SEQUENCE [LARGE SCALE GENOMIC DNA]</scope>
    <source>
        <tissue evidence="6">Whole aphids</tissue>
    </source>
</reference>
<dbReference type="PROSITE" id="PS51253">
    <property type="entry name" value="HTH_CENPB"/>
    <property type="match status" value="1"/>
</dbReference>
<dbReference type="AlphaFoldDB" id="A0A6G0SW78"/>
<evidence type="ECO:0000256" key="4">
    <source>
        <dbReference type="SAM" id="MobiDB-lite"/>
    </source>
</evidence>
<dbReference type="Gene3D" id="1.10.10.60">
    <property type="entry name" value="Homeodomain-like"/>
    <property type="match status" value="2"/>
</dbReference>
<evidence type="ECO:0000256" key="2">
    <source>
        <dbReference type="ARBA" id="ARBA00023125"/>
    </source>
</evidence>
<dbReference type="Pfam" id="PF03184">
    <property type="entry name" value="DDE_1"/>
    <property type="match status" value="1"/>
</dbReference>
<feature type="region of interest" description="Disordered" evidence="4">
    <location>
        <begin position="424"/>
        <end position="447"/>
    </location>
</feature>
<keyword evidence="2" id="KW-0238">DNA-binding</keyword>
<dbReference type="InterPro" id="IPR050863">
    <property type="entry name" value="CenT-Element_Derived"/>
</dbReference>
<dbReference type="OrthoDB" id="125347at2759"/>
<dbReference type="InterPro" id="IPR007889">
    <property type="entry name" value="HTH_Psq"/>
</dbReference>
<dbReference type="InterPro" id="IPR036397">
    <property type="entry name" value="RNaseH_sf"/>
</dbReference>
<sequence length="691" mass="79170">MASGIKRKALSISDKLNIFKKYDEGLAEKKKQKDIANELGIPPSTLRTLLKNRHEIEQSSLLGGRKRQQLKHGKYEELENILLEWFQQARSLNYPINGGIITEKAMEIPARLNLTEFSGSTGWLDRFRSRHSFVYQQISGEAESVNNDDIASWKNNVLPSLLRDYAPDDVYNADEFGLFFKLMPDKSFVFKNETCHGGKLSKERLTVLVCTNSTGTHKLKLVVIGKSRSPRCFKNVRTFPCEYLAQSRAWMTEILFVNWIQQLDAFFGKQKRKIILFVDNCPAHPKDIPTTNIKLVFFPPNTTSKLQPLDQGIIKVIKQKYRKKLVQRYLRDMESTNQISTKVNVLDSIHYVSAAWDEIKPDVIINCFRKAAFGVLNNSEQADSSPLKEEDFQLLQNFADYATVDDELVTSSTRTLDEIIADTNLVDNEKEDDDQEEEDQDFPVSTPTINTGLQQLSEIRKVLSCVENSEEITPTCWITKKKTLAELKRKRETVRVVLTRVHTFVTNFDPIDQAVSLIEFRPEELPKINCKLDEIQSQIELIAIDDLEGSEAERDSFKRDYFDIRSHMQEIINSQKASSTTGHNVSFGVNTFSHRTQLAPIPLPRFNGNIQEWASYFDIFKFLVHHDKFNFLHSILDGPALDLVRSTPSYIRSIIDCPHVKNSPSATFQDLFAYVTTYVPALKALNQPVEH</sequence>
<dbReference type="Pfam" id="PF03221">
    <property type="entry name" value="HTH_Tnp_Tc5"/>
    <property type="match status" value="1"/>
</dbReference>
<dbReference type="InterPro" id="IPR006600">
    <property type="entry name" value="HTH_CenpB_DNA-bd_dom"/>
</dbReference>
<dbReference type="Proteomes" id="UP000475862">
    <property type="component" value="Unassembled WGS sequence"/>
</dbReference>
<comment type="subcellular location">
    <subcellularLocation>
        <location evidence="1">Nucleus</location>
    </subcellularLocation>
</comment>
<dbReference type="GO" id="GO:0005634">
    <property type="term" value="C:nucleus"/>
    <property type="evidence" value="ECO:0007669"/>
    <property type="project" value="UniProtKB-SubCell"/>
</dbReference>
<evidence type="ECO:0000259" key="5">
    <source>
        <dbReference type="PROSITE" id="PS51253"/>
    </source>
</evidence>
<evidence type="ECO:0000313" key="7">
    <source>
        <dbReference type="Proteomes" id="UP000475862"/>
    </source>
</evidence>
<keyword evidence="7" id="KW-1185">Reference proteome</keyword>
<gene>
    <name evidence="6" type="ORF">AGLY_017001</name>
</gene>
<keyword evidence="3" id="KW-0539">Nucleus</keyword>
<evidence type="ECO:0000256" key="1">
    <source>
        <dbReference type="ARBA" id="ARBA00004123"/>
    </source>
</evidence>
<proteinExistence type="predicted"/>
<comment type="caution">
    <text evidence="6">The sequence shown here is derived from an EMBL/GenBank/DDBJ whole genome shotgun (WGS) entry which is preliminary data.</text>
</comment>
<evidence type="ECO:0000313" key="6">
    <source>
        <dbReference type="EMBL" id="KAE9522579.1"/>
    </source>
</evidence>